<reference evidence="4" key="1">
    <citation type="submission" date="2022-11" db="EMBL/GenBank/DDBJ databases">
        <title>Nonomuraea corallina sp. nov., a new species of the genus Nonomuraea isolated from sea side sediment in Thai sea.</title>
        <authorList>
            <person name="Ngamcharungchit C."/>
            <person name="Matsumoto A."/>
            <person name="Suriyachadkun C."/>
            <person name="Panbangred W."/>
            <person name="Inahashi Y."/>
            <person name="Intra B."/>
        </authorList>
    </citation>
    <scope>NUCLEOTIDE SEQUENCE</scope>
    <source>
        <strain evidence="4">MCN248</strain>
    </source>
</reference>
<dbReference type="RefSeq" id="WP_270159560.1">
    <property type="nucleotide sequence ID" value="NZ_JAPNNL010000258.1"/>
</dbReference>
<name>A0ABT4SNL2_9ACTN</name>
<dbReference type="Proteomes" id="UP001144036">
    <property type="component" value="Unassembled WGS sequence"/>
</dbReference>
<evidence type="ECO:0000256" key="3">
    <source>
        <dbReference type="SAM" id="SignalP"/>
    </source>
</evidence>
<comment type="caution">
    <text evidence="4">The sequence shown here is derived from an EMBL/GenBank/DDBJ whole genome shotgun (WGS) entry which is preliminary data.</text>
</comment>
<feature type="chain" id="PRO_5047491241" evidence="3">
    <location>
        <begin position="25"/>
        <end position="387"/>
    </location>
</feature>
<dbReference type="SUPFAM" id="SSF53850">
    <property type="entry name" value="Periplasmic binding protein-like II"/>
    <property type="match status" value="1"/>
</dbReference>
<organism evidence="4 5">
    <name type="scientific">Nonomuraea corallina</name>
    <dbReference type="NCBI Taxonomy" id="2989783"/>
    <lineage>
        <taxon>Bacteria</taxon>
        <taxon>Bacillati</taxon>
        <taxon>Actinomycetota</taxon>
        <taxon>Actinomycetes</taxon>
        <taxon>Streptosporangiales</taxon>
        <taxon>Streptosporangiaceae</taxon>
        <taxon>Nonomuraea</taxon>
    </lineage>
</organism>
<dbReference type="Gene3D" id="3.40.190.10">
    <property type="entry name" value="Periplasmic binding protein-like II"/>
    <property type="match status" value="2"/>
</dbReference>
<dbReference type="EMBL" id="JAPNNL010000258">
    <property type="protein sequence ID" value="MDA0638610.1"/>
    <property type="molecule type" value="Genomic_DNA"/>
</dbReference>
<feature type="signal peptide" evidence="3">
    <location>
        <begin position="1"/>
        <end position="24"/>
    </location>
</feature>
<feature type="compositionally biased region" description="Pro residues" evidence="2">
    <location>
        <begin position="31"/>
        <end position="53"/>
    </location>
</feature>
<evidence type="ECO:0000256" key="2">
    <source>
        <dbReference type="SAM" id="MobiDB-lite"/>
    </source>
</evidence>
<evidence type="ECO:0000313" key="5">
    <source>
        <dbReference type="Proteomes" id="UP001144036"/>
    </source>
</evidence>
<gene>
    <name evidence="4" type="ORF">OUY22_34820</name>
</gene>
<evidence type="ECO:0000256" key="1">
    <source>
        <dbReference type="ARBA" id="ARBA00022729"/>
    </source>
</evidence>
<protein>
    <submittedName>
        <fullName evidence="4">Extracellular solute-binding protein</fullName>
    </submittedName>
</protein>
<dbReference type="PANTHER" id="PTHR30222">
    <property type="entry name" value="SPERMIDINE/PUTRESCINE-BINDING PERIPLASMIC PROTEIN"/>
    <property type="match status" value="1"/>
</dbReference>
<dbReference type="Pfam" id="PF13416">
    <property type="entry name" value="SBP_bac_8"/>
    <property type="match status" value="1"/>
</dbReference>
<dbReference type="InterPro" id="IPR006059">
    <property type="entry name" value="SBP"/>
</dbReference>
<dbReference type="PANTHER" id="PTHR30222:SF18">
    <property type="entry name" value="BIFUNCTIONAL POLYHYDROXYBUTYRATE SYNTHASE _ ABC TRANSPORTER PERIPLASMIC BINDING PROTEIN-RELATED"/>
    <property type="match status" value="1"/>
</dbReference>
<accession>A0ABT4SNL2</accession>
<evidence type="ECO:0000313" key="4">
    <source>
        <dbReference type="EMBL" id="MDA0638610.1"/>
    </source>
</evidence>
<sequence length="387" mass="41293">MIRNRLPALALALAALAGTGAAQAVAGPTPGSTPGPADTPSPVPSPVPSPAPSESPTQSDGTLQILAYRGYAEYGGISPQANWTGTFEKDTGCRLARIDTVQTPEEMSAKLAGHAYDLVSAGPVLAAELIEARKVQPVDAGRVDGYDDIPERLRDLVADGDTVYGVPFLWGYHEFLYDTSRVKGGDLADVFGSDRVMLRDSPLTLADVALAGGAEDPFELDAERLGQAAERLEATPGRTFWTNQLDLVKGFANGSVDYGQATPHLRELLVRARQPVKAVAAPRVTGWVDSWMLGAGVTATDCAYHWLNRMTGTDAQRDAAAWNGLAPANTKACKGRARSVCEAYGATRSNRLDRVVFATRPPGDCRPPKGECADYAAWSQRWRELVD</sequence>
<keyword evidence="1 3" id="KW-0732">Signal</keyword>
<feature type="region of interest" description="Disordered" evidence="2">
    <location>
        <begin position="23"/>
        <end position="60"/>
    </location>
</feature>
<proteinExistence type="predicted"/>
<keyword evidence="5" id="KW-1185">Reference proteome</keyword>